<dbReference type="GO" id="GO:0032259">
    <property type="term" value="P:methylation"/>
    <property type="evidence" value="ECO:0007669"/>
    <property type="project" value="UniProtKB-KW"/>
</dbReference>
<keyword evidence="3" id="KW-1185">Reference proteome</keyword>
<name>A0AA38RKT8_9PEZI</name>
<gene>
    <name evidence="2" type="ORF">NKR23_g7835</name>
</gene>
<dbReference type="InterPro" id="IPR041698">
    <property type="entry name" value="Methyltransf_25"/>
</dbReference>
<dbReference type="InterPro" id="IPR050508">
    <property type="entry name" value="Methyltransf_Superfamily"/>
</dbReference>
<dbReference type="SUPFAM" id="SSF53335">
    <property type="entry name" value="S-adenosyl-L-methionine-dependent methyltransferases"/>
    <property type="match status" value="1"/>
</dbReference>
<evidence type="ECO:0000259" key="1">
    <source>
        <dbReference type="Pfam" id="PF13649"/>
    </source>
</evidence>
<evidence type="ECO:0000313" key="2">
    <source>
        <dbReference type="EMBL" id="KAJ9141654.1"/>
    </source>
</evidence>
<dbReference type="InterPro" id="IPR029063">
    <property type="entry name" value="SAM-dependent_MTases_sf"/>
</dbReference>
<dbReference type="Pfam" id="PF13649">
    <property type="entry name" value="Methyltransf_25"/>
    <property type="match status" value="1"/>
</dbReference>
<organism evidence="2 3">
    <name type="scientific">Pleurostoma richardsiae</name>
    <dbReference type="NCBI Taxonomy" id="41990"/>
    <lineage>
        <taxon>Eukaryota</taxon>
        <taxon>Fungi</taxon>
        <taxon>Dikarya</taxon>
        <taxon>Ascomycota</taxon>
        <taxon>Pezizomycotina</taxon>
        <taxon>Sordariomycetes</taxon>
        <taxon>Sordariomycetidae</taxon>
        <taxon>Calosphaeriales</taxon>
        <taxon>Pleurostomataceae</taxon>
        <taxon>Pleurostoma</taxon>
    </lineage>
</organism>
<protein>
    <submittedName>
        <fullName evidence="2">Demethylmenaquinone methyltransferase</fullName>
    </submittedName>
</protein>
<reference evidence="2" key="1">
    <citation type="submission" date="2022-07" db="EMBL/GenBank/DDBJ databases">
        <title>Fungi with potential for degradation of polypropylene.</title>
        <authorList>
            <person name="Gostincar C."/>
        </authorList>
    </citation>
    <scope>NUCLEOTIDE SEQUENCE</scope>
    <source>
        <strain evidence="2">EXF-13308</strain>
    </source>
</reference>
<accession>A0AA38RKT8</accession>
<dbReference type="GO" id="GO:0008168">
    <property type="term" value="F:methyltransferase activity"/>
    <property type="evidence" value="ECO:0007669"/>
    <property type="project" value="UniProtKB-KW"/>
</dbReference>
<dbReference type="Proteomes" id="UP001174694">
    <property type="component" value="Unassembled WGS sequence"/>
</dbReference>
<keyword evidence="2" id="KW-0808">Transferase</keyword>
<dbReference type="PANTHER" id="PTHR42912">
    <property type="entry name" value="METHYLTRANSFERASE"/>
    <property type="match status" value="1"/>
</dbReference>
<comment type="caution">
    <text evidence="2">The sequence shown here is derived from an EMBL/GenBank/DDBJ whole genome shotgun (WGS) entry which is preliminary data.</text>
</comment>
<sequence>MAKQFGTETQVESAKRMYDARAANYEDSWHPDYSRRFIELVPLVPGQRVLDLCCGTGLEAFLAAEIVGDAGEVIGVDVSEGMLSVLRGRQQRQPELGRRIRTLLHDVTNLQGLKELEKGSFDVVLCSSAFVLFDDPARVVAHWREYLRPGGIAAIDITHELNLRSGMILERVADRMGVTFPSNRTWVKSADSFCEILEREGFTVENVVLLDKITGERSTYYRVDQADEQFNYIINTALTKNVATDDFKEKARPIFREEWEKEAVDGKVEIVDALYVYIARRKE</sequence>
<dbReference type="AlphaFoldDB" id="A0AA38RKT8"/>
<dbReference type="CDD" id="cd02440">
    <property type="entry name" value="AdoMet_MTases"/>
    <property type="match status" value="1"/>
</dbReference>
<dbReference type="Gene3D" id="3.40.50.150">
    <property type="entry name" value="Vaccinia Virus protein VP39"/>
    <property type="match status" value="1"/>
</dbReference>
<evidence type="ECO:0000313" key="3">
    <source>
        <dbReference type="Proteomes" id="UP001174694"/>
    </source>
</evidence>
<dbReference type="EMBL" id="JANBVO010000025">
    <property type="protein sequence ID" value="KAJ9141654.1"/>
    <property type="molecule type" value="Genomic_DNA"/>
</dbReference>
<feature type="domain" description="Methyltransferase" evidence="1">
    <location>
        <begin position="49"/>
        <end position="151"/>
    </location>
</feature>
<proteinExistence type="predicted"/>
<keyword evidence="2" id="KW-0489">Methyltransferase</keyword>
<dbReference type="PANTHER" id="PTHR42912:SF83">
    <property type="entry name" value="METHYLTRANSFERASE TYPE 11 DOMAIN-CONTAINING PROTEIN"/>
    <property type="match status" value="1"/>
</dbReference>